<dbReference type="PANTHER" id="PTHR33121:SF70">
    <property type="entry name" value="SIGNALING PROTEIN YKOW"/>
    <property type="match status" value="1"/>
</dbReference>
<dbReference type="InterPro" id="IPR001633">
    <property type="entry name" value="EAL_dom"/>
</dbReference>
<evidence type="ECO:0000259" key="2">
    <source>
        <dbReference type="PROSITE" id="PS50110"/>
    </source>
</evidence>
<name>A0ABV4MI60_9VIBR</name>
<proteinExistence type="predicted"/>
<dbReference type="Pfam" id="PF00072">
    <property type="entry name" value="Response_reg"/>
    <property type="match status" value="1"/>
</dbReference>
<dbReference type="RefSeq" id="WP_371718915.1">
    <property type="nucleotide sequence ID" value="NZ_JBGOOF010000015.1"/>
</dbReference>
<comment type="caution">
    <text evidence="4">The sequence shown here is derived from an EMBL/GenBank/DDBJ whole genome shotgun (WGS) entry which is preliminary data.</text>
</comment>
<dbReference type="SUPFAM" id="SSF52172">
    <property type="entry name" value="CheY-like"/>
    <property type="match status" value="1"/>
</dbReference>
<feature type="domain" description="EAL" evidence="3">
    <location>
        <begin position="145"/>
        <end position="398"/>
    </location>
</feature>
<organism evidence="4 5">
    <name type="scientific">Vibrio bivalvicida</name>
    <dbReference type="NCBI Taxonomy" id="1276888"/>
    <lineage>
        <taxon>Bacteria</taxon>
        <taxon>Pseudomonadati</taxon>
        <taxon>Pseudomonadota</taxon>
        <taxon>Gammaproteobacteria</taxon>
        <taxon>Vibrionales</taxon>
        <taxon>Vibrionaceae</taxon>
        <taxon>Vibrio</taxon>
        <taxon>Vibrio oreintalis group</taxon>
    </lineage>
</organism>
<sequence>MEKIRTILLAEDDLFQQKLVKSLLERKLGVTVLTANNGSQAQTILKLNKIDAIVTDLAMPDCDGVTFLHDYFIAHKTAVPVAIISSSPTEVMNSAKSMAPNALQSYVKVFSKPISAEKIIQMSDWLLSANKTPAKPLDTGTCLLPNLSYASLKEAIKNGQFIPFFQGQFSKDGYSLSSVEALVRWRHPVLGDLAPNDFLEAIYDRGLGVELSISMFEAVVRRLTKWRHIDPNIGVSINLTQSDLCDERILTHIERIMRLYRLPSDQLTIEVTESESAPRKSQFLKATTRLRLQGVNLAIDDFGTGFSSLTNLIDGPYNEIKIDTSYVKRMMTCKRCLAAVENVVALGQKLEMTIVAEGVETQEQAQLLVELGCNKLQGYWLSKPMDSGAFEALFLEKKVAPLMSSKR</sequence>
<dbReference type="SMART" id="SM00448">
    <property type="entry name" value="REC"/>
    <property type="match status" value="1"/>
</dbReference>
<dbReference type="InterPro" id="IPR035919">
    <property type="entry name" value="EAL_sf"/>
</dbReference>
<feature type="modified residue" description="4-aspartylphosphate" evidence="1">
    <location>
        <position position="56"/>
    </location>
</feature>
<dbReference type="Gene3D" id="3.40.50.2300">
    <property type="match status" value="1"/>
</dbReference>
<dbReference type="SUPFAM" id="SSF141868">
    <property type="entry name" value="EAL domain-like"/>
    <property type="match status" value="1"/>
</dbReference>
<dbReference type="Gene3D" id="3.20.20.450">
    <property type="entry name" value="EAL domain"/>
    <property type="match status" value="1"/>
</dbReference>
<reference evidence="4 5" key="1">
    <citation type="submission" date="2024-06" db="EMBL/GenBank/DDBJ databases">
        <authorList>
            <person name="Steensen K."/>
            <person name="Seneca J."/>
            <person name="Bartlau N."/>
            <person name="Yu A.X."/>
            <person name="Polz M.F."/>
        </authorList>
    </citation>
    <scope>NUCLEOTIDE SEQUENCE [LARGE SCALE GENOMIC DNA]</scope>
    <source>
        <strain evidence="4 5">1F146</strain>
    </source>
</reference>
<feature type="domain" description="Response regulatory" evidence="2">
    <location>
        <begin position="6"/>
        <end position="127"/>
    </location>
</feature>
<dbReference type="InterPro" id="IPR011006">
    <property type="entry name" value="CheY-like_superfamily"/>
</dbReference>
<dbReference type="InterPro" id="IPR001789">
    <property type="entry name" value="Sig_transdc_resp-reg_receiver"/>
</dbReference>
<keyword evidence="5" id="KW-1185">Reference proteome</keyword>
<dbReference type="SMART" id="SM00052">
    <property type="entry name" value="EAL"/>
    <property type="match status" value="1"/>
</dbReference>
<evidence type="ECO:0000313" key="4">
    <source>
        <dbReference type="EMBL" id="MEZ8209255.1"/>
    </source>
</evidence>
<dbReference type="CDD" id="cd01948">
    <property type="entry name" value="EAL"/>
    <property type="match status" value="1"/>
</dbReference>
<dbReference type="PROSITE" id="PS50110">
    <property type="entry name" value="RESPONSE_REGULATORY"/>
    <property type="match status" value="1"/>
</dbReference>
<gene>
    <name evidence="4" type="ORF">ACED39_10735</name>
</gene>
<evidence type="ECO:0000313" key="5">
    <source>
        <dbReference type="Proteomes" id="UP001569151"/>
    </source>
</evidence>
<keyword evidence="1" id="KW-0597">Phosphoprotein</keyword>
<evidence type="ECO:0000256" key="1">
    <source>
        <dbReference type="PROSITE-ProRule" id="PRU00169"/>
    </source>
</evidence>
<dbReference type="EMBL" id="JBGOOS010000013">
    <property type="protein sequence ID" value="MEZ8209255.1"/>
    <property type="molecule type" value="Genomic_DNA"/>
</dbReference>
<accession>A0ABV4MI60</accession>
<dbReference type="InterPro" id="IPR050706">
    <property type="entry name" value="Cyclic-di-GMP_PDE-like"/>
</dbReference>
<dbReference type="Pfam" id="PF00563">
    <property type="entry name" value="EAL"/>
    <property type="match status" value="1"/>
</dbReference>
<evidence type="ECO:0000259" key="3">
    <source>
        <dbReference type="PROSITE" id="PS50883"/>
    </source>
</evidence>
<dbReference type="Proteomes" id="UP001569151">
    <property type="component" value="Unassembled WGS sequence"/>
</dbReference>
<dbReference type="PANTHER" id="PTHR33121">
    <property type="entry name" value="CYCLIC DI-GMP PHOSPHODIESTERASE PDEF"/>
    <property type="match status" value="1"/>
</dbReference>
<dbReference type="PROSITE" id="PS50883">
    <property type="entry name" value="EAL"/>
    <property type="match status" value="1"/>
</dbReference>
<protein>
    <submittedName>
        <fullName evidence="4">EAL domain-containing protein</fullName>
    </submittedName>
</protein>